<dbReference type="Gene3D" id="3.30.559.10">
    <property type="entry name" value="Chloramphenicol acetyltransferase-like domain"/>
    <property type="match status" value="1"/>
</dbReference>
<comment type="cofactor">
    <cofactor evidence="1 6">
        <name>(R)-lipoate</name>
        <dbReference type="ChEBI" id="CHEBI:83088"/>
    </cofactor>
</comment>
<dbReference type="InterPro" id="IPR000089">
    <property type="entry name" value="Biotin_lipoyl"/>
</dbReference>
<dbReference type="InterPro" id="IPR001078">
    <property type="entry name" value="2-oxoacid_DH_actylTfrase"/>
</dbReference>
<dbReference type="Pfam" id="PF02817">
    <property type="entry name" value="E3_binding"/>
    <property type="match status" value="1"/>
</dbReference>
<dbReference type="PANTHER" id="PTHR43178">
    <property type="entry name" value="DIHYDROLIPOAMIDE ACETYLTRANSFERASE COMPONENT OF PYRUVATE DEHYDROGENASE COMPLEX"/>
    <property type="match status" value="1"/>
</dbReference>
<evidence type="ECO:0000256" key="2">
    <source>
        <dbReference type="ARBA" id="ARBA00007317"/>
    </source>
</evidence>
<dbReference type="PROSITE" id="PS50968">
    <property type="entry name" value="BIOTINYL_LIPOYL"/>
    <property type="match status" value="2"/>
</dbReference>
<dbReference type="InterPro" id="IPR003016">
    <property type="entry name" value="2-oxoA_DH_lipoyl-BS"/>
</dbReference>
<dbReference type="NCBIfam" id="TIGR02927">
    <property type="entry name" value="SucB_Actino"/>
    <property type="match status" value="1"/>
</dbReference>
<dbReference type="Pfam" id="PF00364">
    <property type="entry name" value="Biotin_lipoyl"/>
    <property type="match status" value="2"/>
</dbReference>
<comment type="similarity">
    <text evidence="2 6">Belongs to the 2-oxoacid dehydrogenase family.</text>
</comment>
<reference evidence="10 11" key="1">
    <citation type="submission" date="2024-06" db="EMBL/GenBank/DDBJ databases">
        <title>The Natural Products Discovery Center: Release of the First 8490 Sequenced Strains for Exploring Actinobacteria Biosynthetic Diversity.</title>
        <authorList>
            <person name="Kalkreuter E."/>
            <person name="Kautsar S.A."/>
            <person name="Yang D."/>
            <person name="Bader C.D."/>
            <person name="Teijaro C.N."/>
            <person name="Fluegel L."/>
            <person name="Davis C.M."/>
            <person name="Simpson J.R."/>
            <person name="Lauterbach L."/>
            <person name="Steele A.D."/>
            <person name="Gui C."/>
            <person name="Meng S."/>
            <person name="Li G."/>
            <person name="Viehrig K."/>
            <person name="Ye F."/>
            <person name="Su P."/>
            <person name="Kiefer A.F."/>
            <person name="Nichols A."/>
            <person name="Cepeda A.J."/>
            <person name="Yan W."/>
            <person name="Fan B."/>
            <person name="Jiang Y."/>
            <person name="Adhikari A."/>
            <person name="Zheng C.-J."/>
            <person name="Schuster L."/>
            <person name="Cowan T.M."/>
            <person name="Smanski M.J."/>
            <person name="Chevrette M.G."/>
            <person name="De Carvalho L.P.S."/>
            <person name="Shen B."/>
        </authorList>
    </citation>
    <scope>NUCLEOTIDE SEQUENCE [LARGE SCALE GENOMIC DNA]</scope>
    <source>
        <strain evidence="10 11">NPDC049344</strain>
    </source>
</reference>
<keyword evidence="11" id="KW-1185">Reference proteome</keyword>
<dbReference type="InterPro" id="IPR050743">
    <property type="entry name" value="2-oxoacid_DH_E2_comp"/>
</dbReference>
<keyword evidence="5 6" id="KW-0012">Acyltransferase</keyword>
<evidence type="ECO:0000256" key="7">
    <source>
        <dbReference type="SAM" id="MobiDB-lite"/>
    </source>
</evidence>
<evidence type="ECO:0000256" key="4">
    <source>
        <dbReference type="ARBA" id="ARBA00022823"/>
    </source>
</evidence>
<feature type="domain" description="Lipoyl-binding" evidence="8">
    <location>
        <begin position="2"/>
        <end position="77"/>
    </location>
</feature>
<comment type="caution">
    <text evidence="10">The sequence shown here is derived from an EMBL/GenBank/DDBJ whole genome shotgun (WGS) entry which is preliminary data.</text>
</comment>
<evidence type="ECO:0000256" key="5">
    <source>
        <dbReference type="ARBA" id="ARBA00023315"/>
    </source>
</evidence>
<proteinExistence type="inferred from homology"/>
<dbReference type="InterPro" id="IPR014276">
    <property type="entry name" value="2-oxoglutarate_DH_E2"/>
</dbReference>
<gene>
    <name evidence="10" type="primary">sucB</name>
    <name evidence="10" type="ORF">AB0K36_26460</name>
</gene>
<evidence type="ECO:0000259" key="8">
    <source>
        <dbReference type="PROSITE" id="PS50968"/>
    </source>
</evidence>
<dbReference type="PROSITE" id="PS51826">
    <property type="entry name" value="PSBD"/>
    <property type="match status" value="1"/>
</dbReference>
<dbReference type="EMBL" id="JBFAQK010000049">
    <property type="protein sequence ID" value="MEV4684308.1"/>
    <property type="molecule type" value="Genomic_DNA"/>
</dbReference>
<dbReference type="PANTHER" id="PTHR43178:SF5">
    <property type="entry name" value="LIPOAMIDE ACYLTRANSFERASE COMPONENT OF BRANCHED-CHAIN ALPHA-KETO ACID DEHYDROGENASE COMPLEX, MITOCHONDRIAL"/>
    <property type="match status" value="1"/>
</dbReference>
<dbReference type="InterPro" id="IPR004167">
    <property type="entry name" value="PSBD"/>
</dbReference>
<dbReference type="InterPro" id="IPR023213">
    <property type="entry name" value="CAT-like_dom_sf"/>
</dbReference>
<evidence type="ECO:0000313" key="11">
    <source>
        <dbReference type="Proteomes" id="UP001552521"/>
    </source>
</evidence>
<organism evidence="10 11">
    <name type="scientific">Streptomyces kurssanovii</name>
    <dbReference type="NCBI Taxonomy" id="67312"/>
    <lineage>
        <taxon>Bacteria</taxon>
        <taxon>Bacillati</taxon>
        <taxon>Actinomycetota</taxon>
        <taxon>Actinomycetes</taxon>
        <taxon>Kitasatosporales</taxon>
        <taxon>Streptomycetaceae</taxon>
        <taxon>Streptomyces</taxon>
    </lineage>
</organism>
<dbReference type="PROSITE" id="PS00189">
    <property type="entry name" value="LIPOYL"/>
    <property type="match status" value="2"/>
</dbReference>
<protein>
    <recommendedName>
        <fullName evidence="6">Dihydrolipoamide acetyltransferase component of pyruvate dehydrogenase complex</fullName>
        <ecNumber evidence="6">2.3.1.-</ecNumber>
    </recommendedName>
</protein>
<dbReference type="SUPFAM" id="SSF47005">
    <property type="entry name" value="Peripheral subunit-binding domain of 2-oxo acid dehydrogenase complex"/>
    <property type="match status" value="1"/>
</dbReference>
<dbReference type="Proteomes" id="UP001552521">
    <property type="component" value="Unassembled WGS sequence"/>
</dbReference>
<feature type="region of interest" description="Disordered" evidence="7">
    <location>
        <begin position="79"/>
        <end position="142"/>
    </location>
</feature>
<evidence type="ECO:0000259" key="9">
    <source>
        <dbReference type="PROSITE" id="PS51826"/>
    </source>
</evidence>
<sequence>MAVSVTLPALGESVTEGTVTRWLKAEGERVEADEPLLEVSTDKVDTEIPAPASGVLASIKVAEDETVEVGAELAVIDDGSGAPAAAPAPAAAEAEAPAPAPAEAPAPAYEAPQAAPSTEAAAPAPAPTAEAAAGGGSAEGTDVVLPALGESVTEGTVTRWLKEVGEEVTEDEPLLEVSTDKVDTEIPAPASGVLLEIVVAEDETAEVGAKLAVIGAKGAAPAAAPAPAAPAPAPAPAAPAPAPAPAPAAAPAPAPAAPAAPAPAPAQAQAPVAPAAPAAPAAVEASDAYVTPLVRKLAAENGVDLGSVKGTGVGGRIRKQDVIAAAEAAKAAAQAPAAAAAPAAAKAPKLEASPLRGQTVKMTRMRKVIGDNMMKALHDQAQLTSVVEVDITKLMKLRARAKDAFAAREGVKLSPMPFFVKAAAQALKAHPVINARINEAEGTITYFDSENIGIAVDSEKGLMTPVIKGAGDLNLAGIAKKTAELAGAVRASKITPDDLAGATFTISNTGSRGALFDTIIVPPNQVAILGIGATVRRPVVVNHPDLGETIAIRDMTYVALSYDHRLVDGADAARYLTAVKQILEAGEFEVELGL</sequence>
<feature type="region of interest" description="Disordered" evidence="7">
    <location>
        <begin position="222"/>
        <end position="265"/>
    </location>
</feature>
<evidence type="ECO:0000313" key="10">
    <source>
        <dbReference type="EMBL" id="MEV4684308.1"/>
    </source>
</evidence>
<dbReference type="RefSeq" id="WP_364599050.1">
    <property type="nucleotide sequence ID" value="NZ_JBFAQK010000049.1"/>
</dbReference>
<dbReference type="Gene3D" id="2.40.50.100">
    <property type="match status" value="2"/>
</dbReference>
<feature type="compositionally biased region" description="Low complexity" evidence="7">
    <location>
        <begin position="105"/>
        <end position="132"/>
    </location>
</feature>
<dbReference type="CDD" id="cd06849">
    <property type="entry name" value="lipoyl_domain"/>
    <property type="match status" value="2"/>
</dbReference>
<feature type="compositionally biased region" description="Low complexity" evidence="7">
    <location>
        <begin position="82"/>
        <end position="97"/>
    </location>
</feature>
<dbReference type="Gene3D" id="4.10.320.10">
    <property type="entry name" value="E3-binding domain"/>
    <property type="match status" value="1"/>
</dbReference>
<keyword evidence="4 6" id="KW-0450">Lipoyl</keyword>
<evidence type="ECO:0000256" key="6">
    <source>
        <dbReference type="RuleBase" id="RU003423"/>
    </source>
</evidence>
<dbReference type="SUPFAM" id="SSF52777">
    <property type="entry name" value="CoA-dependent acyltransferases"/>
    <property type="match status" value="1"/>
</dbReference>
<dbReference type="Pfam" id="PF00198">
    <property type="entry name" value="2-oxoacid_dh"/>
    <property type="match status" value="1"/>
</dbReference>
<accession>A0ABV3I0D8</accession>
<dbReference type="InterPro" id="IPR011053">
    <property type="entry name" value="Single_hybrid_motif"/>
</dbReference>
<name>A0ABV3I0D8_9ACTN</name>
<evidence type="ECO:0000256" key="3">
    <source>
        <dbReference type="ARBA" id="ARBA00022679"/>
    </source>
</evidence>
<keyword evidence="3 6" id="KW-0808">Transferase</keyword>
<feature type="domain" description="Lipoyl-binding" evidence="8">
    <location>
        <begin position="140"/>
        <end position="215"/>
    </location>
</feature>
<dbReference type="InterPro" id="IPR036625">
    <property type="entry name" value="E3-bd_dom_sf"/>
</dbReference>
<evidence type="ECO:0000256" key="1">
    <source>
        <dbReference type="ARBA" id="ARBA00001938"/>
    </source>
</evidence>
<feature type="domain" description="Peripheral subunit-binding (PSBD)" evidence="9">
    <location>
        <begin position="289"/>
        <end position="326"/>
    </location>
</feature>
<dbReference type="SUPFAM" id="SSF51230">
    <property type="entry name" value="Single hybrid motif"/>
    <property type="match status" value="2"/>
</dbReference>
<dbReference type="EC" id="2.3.1.-" evidence="6"/>
<feature type="compositionally biased region" description="Pro residues" evidence="7">
    <location>
        <begin position="227"/>
        <end position="264"/>
    </location>
</feature>